<evidence type="ECO:0000256" key="2">
    <source>
        <dbReference type="ARBA" id="ARBA00005751"/>
    </source>
</evidence>
<dbReference type="RefSeq" id="YP_009495897.1">
    <property type="nucleotide sequence ID" value="NC_037995.1"/>
</dbReference>
<evidence type="ECO:0000256" key="3">
    <source>
        <dbReference type="ARBA" id="ARBA00022448"/>
    </source>
</evidence>
<comment type="similarity">
    <text evidence="2 9 11">Belongs to the SecY/SEC61-alpha family.</text>
</comment>
<accession>A0A2U9NN75</accession>
<comment type="subunit">
    <text evidence="9">Component of the plastid Sec protein translocase complex, which is composed of at least SecY and SecE.</text>
</comment>
<keyword evidence="6 9" id="KW-1133">Transmembrane helix</keyword>
<keyword evidence="7 9" id="KW-0811">Translocation</keyword>
<keyword evidence="4 9" id="KW-0812">Transmembrane</keyword>
<evidence type="ECO:0000256" key="9">
    <source>
        <dbReference type="HAMAP-Rule" id="MF_01465"/>
    </source>
</evidence>
<evidence type="ECO:0000256" key="7">
    <source>
        <dbReference type="ARBA" id="ARBA00023010"/>
    </source>
</evidence>
<feature type="transmembrane region" description="Helical" evidence="9">
    <location>
        <begin position="147"/>
        <end position="169"/>
    </location>
</feature>
<keyword evidence="8 9" id="KW-0472">Membrane</keyword>
<dbReference type="InterPro" id="IPR002208">
    <property type="entry name" value="SecY/SEC61-alpha"/>
</dbReference>
<dbReference type="GO" id="GO:0009535">
    <property type="term" value="C:chloroplast thylakoid membrane"/>
    <property type="evidence" value="ECO:0007669"/>
    <property type="project" value="UniProtKB-SubCell"/>
</dbReference>
<dbReference type="GeneID" id="36958096"/>
<proteinExistence type="inferred from homology"/>
<feature type="transmembrane region" description="Helical" evidence="9">
    <location>
        <begin position="20"/>
        <end position="40"/>
    </location>
</feature>
<keyword evidence="12" id="KW-0150">Chloroplast</keyword>
<dbReference type="InterPro" id="IPR030659">
    <property type="entry name" value="SecY_CS"/>
</dbReference>
<gene>
    <name evidence="9 12" type="primary">secY</name>
</gene>
<sequence length="429" mass="47993">MKNIIVIINKISDKRFVDILFQRVLLTLVVLLFIRVGTFLPVPEINLNDLAVYIQRHSFTKSLVSTFSGDDTFVIGLFTLNIIPYINASILIQLIISISPKLKKLQQEGDATGRRVLNRLTRLITLILAVIQSSSIAFYLKRILFDWNLLLAFDIVLWLTAGAMIVLWFSELITEYGLGNGASLLIYINIVSNFPNLFRKIFAENSNNLTIASILIINLLLLVSLYGIVILQRGVRKIPLISSKELSQVSLPSSAQTPNYIPLGLNQAGVMPIILTTAVLVIPGYISNLGLIPNINITLPLFAKLSNFIYWIIYFGLILKFSSFYSTLILNPKDISDQLQKMTVSVAGIRPGLETTFYLLKVMKRVTFLGSVLLAFLATVPNIIEATFNISSLNGLSTTSLLIVAGVILDVFREVRSIYYSTIYNDMYR</sequence>
<dbReference type="InterPro" id="IPR023201">
    <property type="entry name" value="SecY_dom_sf"/>
</dbReference>
<dbReference type="HAMAP" id="MF_01465">
    <property type="entry name" value="SecY"/>
    <property type="match status" value="1"/>
</dbReference>
<evidence type="ECO:0000256" key="6">
    <source>
        <dbReference type="ARBA" id="ARBA00022989"/>
    </source>
</evidence>
<feature type="transmembrane region" description="Helical" evidence="9">
    <location>
        <begin position="120"/>
        <end position="141"/>
    </location>
</feature>
<feature type="transmembrane region" description="Helical" evidence="9">
    <location>
        <begin position="268"/>
        <end position="288"/>
    </location>
</feature>
<feature type="transmembrane region" description="Helical" evidence="9">
    <location>
        <begin position="210"/>
        <end position="231"/>
    </location>
</feature>
<dbReference type="InterPro" id="IPR026593">
    <property type="entry name" value="SecY"/>
</dbReference>
<dbReference type="EMBL" id="MG755792">
    <property type="protein sequence ID" value="AWT38336.1"/>
    <property type="molecule type" value="Genomic_DNA"/>
</dbReference>
<evidence type="ECO:0000313" key="12">
    <source>
        <dbReference type="EMBL" id="AWT38336.1"/>
    </source>
</evidence>
<dbReference type="Gene3D" id="1.10.3370.10">
    <property type="entry name" value="SecY subunit domain"/>
    <property type="match status" value="1"/>
</dbReference>
<protein>
    <recommendedName>
        <fullName evidence="9">Protein translocase subunit SecY</fullName>
    </recommendedName>
</protein>
<dbReference type="AlphaFoldDB" id="A0A2U9NN75"/>
<dbReference type="PANTHER" id="PTHR10906">
    <property type="entry name" value="SECY/SEC61-ALPHA FAMILY MEMBER"/>
    <property type="match status" value="1"/>
</dbReference>
<organism evidence="12">
    <name type="scientific">Plagiogramma staurophorum</name>
    <dbReference type="NCBI Taxonomy" id="1003089"/>
    <lineage>
        <taxon>Eukaryota</taxon>
        <taxon>Sar</taxon>
        <taxon>Stramenopiles</taxon>
        <taxon>Ochrophyta</taxon>
        <taxon>Bacillariophyta</taxon>
        <taxon>Mediophyceae</taxon>
        <taxon>Biddulphiophycidae</taxon>
        <taxon>Triceratiales</taxon>
        <taxon>Plagiogrammaceae</taxon>
        <taxon>Plagiogramma</taxon>
    </lineage>
</organism>
<dbReference type="Pfam" id="PF00344">
    <property type="entry name" value="SecY"/>
    <property type="match status" value="1"/>
</dbReference>
<evidence type="ECO:0000256" key="10">
    <source>
        <dbReference type="RuleBase" id="RU003484"/>
    </source>
</evidence>
<keyword evidence="5 9" id="KW-0653">Protein transport</keyword>
<dbReference type="NCBIfam" id="TIGR00967">
    <property type="entry name" value="3a0501s007"/>
    <property type="match status" value="1"/>
</dbReference>
<dbReference type="PROSITE" id="PS00755">
    <property type="entry name" value="SECY_1"/>
    <property type="match status" value="1"/>
</dbReference>
<dbReference type="GO" id="GO:0006605">
    <property type="term" value="P:protein targeting"/>
    <property type="evidence" value="ECO:0007669"/>
    <property type="project" value="UniProtKB-UniRule"/>
</dbReference>
<evidence type="ECO:0000256" key="8">
    <source>
        <dbReference type="ARBA" id="ARBA00023136"/>
    </source>
</evidence>
<dbReference type="PIRSF" id="PIRSF004557">
    <property type="entry name" value="SecY"/>
    <property type="match status" value="1"/>
</dbReference>
<dbReference type="SUPFAM" id="SSF103491">
    <property type="entry name" value="Preprotein translocase SecY subunit"/>
    <property type="match status" value="1"/>
</dbReference>
<keyword evidence="9" id="KW-0793">Thylakoid</keyword>
<dbReference type="PRINTS" id="PR00303">
    <property type="entry name" value="SECYTRNLCASE"/>
</dbReference>
<keyword evidence="3 9" id="KW-0813">Transport</keyword>
<geneLocation type="chloroplast" evidence="12"/>
<keyword evidence="12" id="KW-0934">Plastid</keyword>
<comment type="function">
    <text evidence="9">The central subunit of the protein translocation channel SecYE. Consists of two halves formed by TMs 1-5 and 6-10. These two domains form a lateral gate at the front which open onto the bilayer between TMs 2 and 7, and are clamped together by SecE at the back. The channel is closed by both a pore ring composed of hydrophobic SecY resides and a short helix (helix 2A) on the extracellular side of the membrane which forms a plug.</text>
</comment>
<feature type="transmembrane region" description="Helical" evidence="9">
    <location>
        <begin position="176"/>
        <end position="198"/>
    </location>
</feature>
<evidence type="ECO:0000256" key="5">
    <source>
        <dbReference type="ARBA" id="ARBA00022927"/>
    </source>
</evidence>
<dbReference type="PROSITE" id="PS00756">
    <property type="entry name" value="SECY_2"/>
    <property type="match status" value="1"/>
</dbReference>
<evidence type="ECO:0000256" key="11">
    <source>
        <dbReference type="RuleBase" id="RU004349"/>
    </source>
</evidence>
<feature type="transmembrane region" description="Helical" evidence="9">
    <location>
        <begin position="366"/>
        <end position="384"/>
    </location>
</feature>
<feature type="transmembrane region" description="Helical" evidence="9">
    <location>
        <begin position="308"/>
        <end position="330"/>
    </location>
</feature>
<comment type="subcellular location">
    <subcellularLocation>
        <location evidence="1 10">Membrane</location>
        <topology evidence="1 10">Multi-pass membrane protein</topology>
    </subcellularLocation>
    <subcellularLocation>
        <location evidence="9">Plastid</location>
        <location evidence="9">Chloroplast thylakoid membrane</location>
        <topology evidence="9">Multi-pass membrane protein</topology>
    </subcellularLocation>
</comment>
<dbReference type="GO" id="GO:0065002">
    <property type="term" value="P:intracellular protein transmembrane transport"/>
    <property type="evidence" value="ECO:0007669"/>
    <property type="project" value="UniProtKB-UniRule"/>
</dbReference>
<evidence type="ECO:0000256" key="4">
    <source>
        <dbReference type="ARBA" id="ARBA00022692"/>
    </source>
</evidence>
<feature type="transmembrane region" description="Helical" evidence="9">
    <location>
        <begin position="73"/>
        <end position="99"/>
    </location>
</feature>
<reference evidence="12" key="1">
    <citation type="journal article" date="2018" name="Adv. Bot. Res.">
        <title>Evolution of the Plastid Genomes in Diatoms.</title>
        <authorList>
            <person name="Yu M."/>
            <person name="Ashworth M.P."/>
            <person name="Hajrah N.H."/>
            <person name="Khiyami M.A."/>
            <person name="Sabir M.J."/>
            <person name="Alhebshi A.M."/>
            <person name="Al-Malki A.L."/>
            <person name="Sabir J.S.M."/>
            <person name="Theriot E.C."/>
            <person name="Jansen R.K."/>
        </authorList>
    </citation>
    <scope>NUCLEOTIDE SEQUENCE</scope>
</reference>
<feature type="transmembrane region" description="Helical" evidence="9">
    <location>
        <begin position="390"/>
        <end position="412"/>
    </location>
</feature>
<evidence type="ECO:0000256" key="1">
    <source>
        <dbReference type="ARBA" id="ARBA00004141"/>
    </source>
</evidence>
<name>A0A2U9NN75_9STRA</name>